<dbReference type="PROSITE" id="PS50059">
    <property type="entry name" value="FKBP_PPIASE"/>
    <property type="match status" value="1"/>
</dbReference>
<feature type="domain" description="PPIase FKBP-type" evidence="9">
    <location>
        <begin position="418"/>
        <end position="504"/>
    </location>
</feature>
<evidence type="ECO:0000256" key="1">
    <source>
        <dbReference type="ARBA" id="ARBA00000971"/>
    </source>
</evidence>
<reference evidence="10 11" key="1">
    <citation type="submission" date="2021-02" db="EMBL/GenBank/DDBJ databases">
        <title>Genome assembly of Pseudopithomyces chartarum.</title>
        <authorList>
            <person name="Jauregui R."/>
            <person name="Singh J."/>
            <person name="Voisey C."/>
        </authorList>
    </citation>
    <scope>NUCLEOTIDE SEQUENCE [LARGE SCALE GENOMIC DNA]</scope>
    <source>
        <strain evidence="10 11">AGR01</strain>
    </source>
</reference>
<feature type="region of interest" description="Disordered" evidence="8">
    <location>
        <begin position="79"/>
        <end position="174"/>
    </location>
</feature>
<feature type="compositionally biased region" description="Acidic residues" evidence="8">
    <location>
        <begin position="240"/>
        <end position="263"/>
    </location>
</feature>
<comment type="subunit">
    <text evidence="4">Binds to histones H3 and H4.</text>
</comment>
<dbReference type="EC" id="5.2.1.8" evidence="7"/>
<keyword evidence="11" id="KW-1185">Reference proteome</keyword>
<comment type="similarity">
    <text evidence="3">Belongs to the FKBP-type PPIase family. FKBP3/4 subfamily.</text>
</comment>
<evidence type="ECO:0000256" key="2">
    <source>
        <dbReference type="ARBA" id="ARBA00002221"/>
    </source>
</evidence>
<sequence length="504" mass="54616">MATIPAGVYGLRVPAGGEPIPASMNPNVAFRITMAAIDPTAQTLDGPARATLKLIRVQDDDEDDDDDDFDPDNIEELRAKLLADGVLGSDDDDDSEDEESEDEKNGGPSDPQRSKQAKRDALQKKLQEDADAEEMEIDQLSNSVNGTKGKGKALVGDDGEDSDDSDLDDDDEPEELVLCTLDPDKHYQQTLEITVREGEEIYFSATGSHDIYLTGNYVAFPDEDDEDEDDAADMYGLDAADYDEDEDDFDEDISDSDEDELDALADPRVTEIDSEEEAPKLVKTNKKGKNKRQAEDDDQGEAMTLDELITKTKADAPVANGDEKPNKKQAKKLKNNDGQAVAAAAAAAPIESKKETKKVDTPNSDKKKVQFAKNLEQGPTGSPKVAEPKKESAKGPRNVGGVTVEDKKEGKGRPAKKGDRIEMRYIGKLKNGKQFDANKKGKPFSFKLGVGEVIKGWDIGVSGMQAGSERRLSIPAKLAYGSKALPGIPANSELIFDIKCISVS</sequence>
<comment type="caution">
    <text evidence="10">The sequence shown here is derived from an EMBL/GenBank/DDBJ whole genome shotgun (WGS) entry which is preliminary data.</text>
</comment>
<evidence type="ECO:0000313" key="10">
    <source>
        <dbReference type="EMBL" id="KAK3207943.1"/>
    </source>
</evidence>
<feature type="compositionally biased region" description="Basic and acidic residues" evidence="8">
    <location>
        <begin position="351"/>
        <end position="368"/>
    </location>
</feature>
<evidence type="ECO:0000256" key="4">
    <source>
        <dbReference type="ARBA" id="ARBA00011865"/>
    </source>
</evidence>
<feature type="region of interest" description="Disordered" evidence="8">
    <location>
        <begin position="220"/>
        <end position="419"/>
    </location>
</feature>
<evidence type="ECO:0000256" key="7">
    <source>
        <dbReference type="PROSITE-ProRule" id="PRU00277"/>
    </source>
</evidence>
<dbReference type="InterPro" id="IPR023566">
    <property type="entry name" value="PPIase_Fpr3/Fpr4-like"/>
</dbReference>
<dbReference type="PANTHER" id="PTHR43811">
    <property type="entry name" value="FKBP-TYPE PEPTIDYL-PROLYL CIS-TRANS ISOMERASE FKPA"/>
    <property type="match status" value="1"/>
</dbReference>
<proteinExistence type="inferred from homology"/>
<feature type="compositionally biased region" description="Basic and acidic residues" evidence="8">
    <location>
        <begin position="404"/>
        <end position="419"/>
    </location>
</feature>
<feature type="compositionally biased region" description="Acidic residues" evidence="8">
    <location>
        <begin position="157"/>
        <end position="174"/>
    </location>
</feature>
<organism evidence="10 11">
    <name type="scientific">Pseudopithomyces chartarum</name>
    <dbReference type="NCBI Taxonomy" id="1892770"/>
    <lineage>
        <taxon>Eukaryota</taxon>
        <taxon>Fungi</taxon>
        <taxon>Dikarya</taxon>
        <taxon>Ascomycota</taxon>
        <taxon>Pezizomycotina</taxon>
        <taxon>Dothideomycetes</taxon>
        <taxon>Pleosporomycetidae</taxon>
        <taxon>Pleosporales</taxon>
        <taxon>Massarineae</taxon>
        <taxon>Didymosphaeriaceae</taxon>
        <taxon>Pseudopithomyces</taxon>
    </lineage>
</organism>
<dbReference type="EMBL" id="WVTA01000008">
    <property type="protein sequence ID" value="KAK3207943.1"/>
    <property type="molecule type" value="Genomic_DNA"/>
</dbReference>
<dbReference type="GO" id="GO:0005730">
    <property type="term" value="C:nucleolus"/>
    <property type="evidence" value="ECO:0007669"/>
    <property type="project" value="TreeGrafter"/>
</dbReference>
<gene>
    <name evidence="10" type="ORF">GRF29_96g928674</name>
</gene>
<dbReference type="Pfam" id="PF00254">
    <property type="entry name" value="FKBP_C"/>
    <property type="match status" value="1"/>
</dbReference>
<dbReference type="PIRSF" id="PIRSF001473">
    <property type="entry name" value="FK506-bp_FPR3"/>
    <property type="match status" value="1"/>
</dbReference>
<comment type="catalytic activity">
    <reaction evidence="1 7">
        <text>[protein]-peptidylproline (omega=180) = [protein]-peptidylproline (omega=0)</text>
        <dbReference type="Rhea" id="RHEA:16237"/>
        <dbReference type="Rhea" id="RHEA-COMP:10747"/>
        <dbReference type="Rhea" id="RHEA-COMP:10748"/>
        <dbReference type="ChEBI" id="CHEBI:83833"/>
        <dbReference type="ChEBI" id="CHEBI:83834"/>
        <dbReference type="EC" id="5.2.1.8"/>
    </reaction>
</comment>
<keyword evidence="5 7" id="KW-0697">Rotamase</keyword>
<evidence type="ECO:0000259" key="9">
    <source>
        <dbReference type="PROSITE" id="PS50059"/>
    </source>
</evidence>
<keyword evidence="6 7" id="KW-0413">Isomerase</keyword>
<dbReference type="InterPro" id="IPR041232">
    <property type="entry name" value="NPL"/>
</dbReference>
<dbReference type="SUPFAM" id="SSF54534">
    <property type="entry name" value="FKBP-like"/>
    <property type="match status" value="1"/>
</dbReference>
<dbReference type="Pfam" id="PF17800">
    <property type="entry name" value="NPL"/>
    <property type="match status" value="1"/>
</dbReference>
<evidence type="ECO:0000313" key="11">
    <source>
        <dbReference type="Proteomes" id="UP001280581"/>
    </source>
</evidence>
<evidence type="ECO:0000256" key="3">
    <source>
        <dbReference type="ARBA" id="ARBA00007838"/>
    </source>
</evidence>
<accession>A0AAN6LW93</accession>
<dbReference type="Proteomes" id="UP001280581">
    <property type="component" value="Unassembled WGS sequence"/>
</dbReference>
<name>A0AAN6LW93_9PLEO</name>
<evidence type="ECO:0000256" key="6">
    <source>
        <dbReference type="ARBA" id="ARBA00023235"/>
    </source>
</evidence>
<dbReference type="InterPro" id="IPR001179">
    <property type="entry name" value="PPIase_FKBP_dom"/>
</dbReference>
<dbReference type="FunFam" id="3.10.50.40:FF:000006">
    <property type="entry name" value="Peptidyl-prolyl cis-trans isomerase"/>
    <property type="match status" value="1"/>
</dbReference>
<comment type="function">
    <text evidence="2">PPIase that acts as a histone chaperone. Histone proline isomerase that increases the rate of cis-trans isomerization at prolines on the histone H3 N-terminal tail. Proline isomerization influences H3 methylation thereby regulating gene expression.</text>
</comment>
<dbReference type="GO" id="GO:0003755">
    <property type="term" value="F:peptidyl-prolyl cis-trans isomerase activity"/>
    <property type="evidence" value="ECO:0007669"/>
    <property type="project" value="UniProtKB-KW"/>
</dbReference>
<dbReference type="PANTHER" id="PTHR43811:SF19">
    <property type="entry name" value="39 KDA FK506-BINDING NUCLEAR PROTEIN"/>
    <property type="match status" value="1"/>
</dbReference>
<feature type="compositionally biased region" description="Acidic residues" evidence="8">
    <location>
        <begin position="89"/>
        <end position="102"/>
    </location>
</feature>
<feature type="compositionally biased region" description="Acidic residues" evidence="8">
    <location>
        <begin position="221"/>
        <end position="232"/>
    </location>
</feature>
<protein>
    <recommendedName>
        <fullName evidence="7">peptidylprolyl isomerase</fullName>
        <ecNumber evidence="7">5.2.1.8</ecNumber>
    </recommendedName>
</protein>
<dbReference type="AlphaFoldDB" id="A0AAN6LW93"/>
<evidence type="ECO:0000256" key="5">
    <source>
        <dbReference type="ARBA" id="ARBA00023110"/>
    </source>
</evidence>
<feature type="compositionally biased region" description="Basic and acidic residues" evidence="8">
    <location>
        <begin position="117"/>
        <end position="128"/>
    </location>
</feature>
<dbReference type="InterPro" id="IPR046357">
    <property type="entry name" value="PPIase_dom_sf"/>
</dbReference>
<dbReference type="Gene3D" id="3.10.50.40">
    <property type="match status" value="1"/>
</dbReference>
<evidence type="ECO:0000256" key="8">
    <source>
        <dbReference type="SAM" id="MobiDB-lite"/>
    </source>
</evidence>
<dbReference type="Gene3D" id="2.60.120.340">
    <property type="entry name" value="Nucleoplasmin core domain"/>
    <property type="match status" value="1"/>
</dbReference>
<dbReference type="GO" id="GO:0000785">
    <property type="term" value="C:chromatin"/>
    <property type="evidence" value="ECO:0007669"/>
    <property type="project" value="TreeGrafter"/>
</dbReference>